<name>X6NRV0_RETFI</name>
<evidence type="ECO:0000256" key="3">
    <source>
        <dbReference type="ARBA" id="ARBA00022448"/>
    </source>
</evidence>
<feature type="transmembrane region" description="Helical" evidence="9">
    <location>
        <begin position="146"/>
        <end position="167"/>
    </location>
</feature>
<reference evidence="12 13" key="1">
    <citation type="journal article" date="2013" name="Curr. Biol.">
        <title>The Genome of the Foraminiferan Reticulomyxa filosa.</title>
        <authorList>
            <person name="Glockner G."/>
            <person name="Hulsmann N."/>
            <person name="Schleicher M."/>
            <person name="Noegel A.A."/>
            <person name="Eichinger L."/>
            <person name="Gallinger C."/>
            <person name="Pawlowski J."/>
            <person name="Sierra R."/>
            <person name="Euteneuer U."/>
            <person name="Pillet L."/>
            <person name="Moustafa A."/>
            <person name="Platzer M."/>
            <person name="Groth M."/>
            <person name="Szafranski K."/>
            <person name="Schliwa M."/>
        </authorList>
    </citation>
    <scope>NUCLEOTIDE SEQUENCE [LARGE SCALE GENOMIC DNA]</scope>
</reference>
<comment type="subcellular location">
    <subcellularLocation>
        <location evidence="1">Membrane</location>
        <topology evidence="1">Multi-pass membrane protein</topology>
    </subcellularLocation>
</comment>
<dbReference type="Pfam" id="PF16916">
    <property type="entry name" value="ZT_dimer"/>
    <property type="match status" value="1"/>
</dbReference>
<evidence type="ECO:0000256" key="7">
    <source>
        <dbReference type="ARBA" id="ARBA00023065"/>
    </source>
</evidence>
<dbReference type="Gene3D" id="1.20.1510.10">
    <property type="entry name" value="Cation efflux protein transmembrane domain"/>
    <property type="match status" value="1"/>
</dbReference>
<dbReference type="SUPFAM" id="SSF160240">
    <property type="entry name" value="Cation efflux protein cytoplasmic domain-like"/>
    <property type="match status" value="1"/>
</dbReference>
<feature type="domain" description="Cation efflux protein cytoplasmic" evidence="11">
    <location>
        <begin position="179"/>
        <end position="262"/>
    </location>
</feature>
<evidence type="ECO:0000256" key="2">
    <source>
        <dbReference type="ARBA" id="ARBA00008873"/>
    </source>
</evidence>
<dbReference type="InterPro" id="IPR050681">
    <property type="entry name" value="CDF/SLC30A"/>
</dbReference>
<evidence type="ECO:0000313" key="12">
    <source>
        <dbReference type="EMBL" id="ETO28067.1"/>
    </source>
</evidence>
<keyword evidence="6 9" id="KW-1133">Transmembrane helix</keyword>
<dbReference type="InterPro" id="IPR027470">
    <property type="entry name" value="Cation_efflux_CTD"/>
</dbReference>
<dbReference type="NCBIfam" id="TIGR01297">
    <property type="entry name" value="CDF"/>
    <property type="match status" value="1"/>
</dbReference>
<protein>
    <submittedName>
        <fullName evidence="12">Uncharacterized protein</fullName>
    </submittedName>
</protein>
<dbReference type="PANTHER" id="PTHR11562:SF17">
    <property type="entry name" value="RE54080P-RELATED"/>
    <property type="match status" value="1"/>
</dbReference>
<keyword evidence="5" id="KW-0864">Zinc transport</keyword>
<dbReference type="GO" id="GO:0005385">
    <property type="term" value="F:zinc ion transmembrane transporter activity"/>
    <property type="evidence" value="ECO:0007669"/>
    <property type="project" value="TreeGrafter"/>
</dbReference>
<dbReference type="Proteomes" id="UP000023152">
    <property type="component" value="Unassembled WGS sequence"/>
</dbReference>
<gene>
    <name evidence="12" type="ORF">RFI_09068</name>
</gene>
<feature type="transmembrane region" description="Helical" evidence="9">
    <location>
        <begin position="322"/>
        <end position="347"/>
    </location>
</feature>
<dbReference type="InterPro" id="IPR027469">
    <property type="entry name" value="Cation_efflux_TMD_sf"/>
</dbReference>
<evidence type="ECO:0000259" key="11">
    <source>
        <dbReference type="Pfam" id="PF16916"/>
    </source>
</evidence>
<dbReference type="PANTHER" id="PTHR11562">
    <property type="entry name" value="CATION EFFLUX PROTEIN/ ZINC TRANSPORTER"/>
    <property type="match status" value="1"/>
</dbReference>
<comment type="caution">
    <text evidence="12">The sequence shown here is derived from an EMBL/GenBank/DDBJ whole genome shotgun (WGS) entry which is preliminary data.</text>
</comment>
<dbReference type="InterPro" id="IPR036837">
    <property type="entry name" value="Cation_efflux_CTD_sf"/>
</dbReference>
<sequence>MDWAVVATRTTTIRTVTNIRMLRVTLIRTRTVDIRTDPTRTNMITSILMTSCVSKGKREKGGGVCCSFIYVGYGFDVIYIFFLFIVVVFFFLVLCLHSSGKGKGTKGDQRNINVRSAFIHVLGDLVQSIGVVIAAALIWADHKLRLLDPICTLIFSIIVVFTTTTLVRDALDVLMENVPKHINLDKLTQTLKELPDVADVHDLHVWNLSVGKPALSVHLLAKSSTYDSDGKIIPACADGILRKAQKICSEEFHIQHSTIQIEYPRGHHTKIKESSCPPYCADGRKDSDAGIKIDYMQMFDFFEIERVKQKTKSKRTELKKKVMCATGLFCCFKLFVSSGDHLLFFVRLKSQYNYVQLLTQIFDVNDVKTSMGITLQILLIIVVFDALTNNFQRQFLIMFSAKCNTKKYSFEF</sequence>
<dbReference type="OrthoDB" id="9944568at2759"/>
<evidence type="ECO:0000256" key="6">
    <source>
        <dbReference type="ARBA" id="ARBA00022989"/>
    </source>
</evidence>
<evidence type="ECO:0000256" key="1">
    <source>
        <dbReference type="ARBA" id="ARBA00004141"/>
    </source>
</evidence>
<dbReference type="InterPro" id="IPR058533">
    <property type="entry name" value="Cation_efflux_TM"/>
</dbReference>
<feature type="transmembrane region" description="Helical" evidence="9">
    <location>
        <begin position="77"/>
        <end position="96"/>
    </location>
</feature>
<keyword evidence="7" id="KW-0406">Ion transport</keyword>
<evidence type="ECO:0000259" key="10">
    <source>
        <dbReference type="Pfam" id="PF01545"/>
    </source>
</evidence>
<dbReference type="GO" id="GO:0005886">
    <property type="term" value="C:plasma membrane"/>
    <property type="evidence" value="ECO:0007669"/>
    <property type="project" value="TreeGrafter"/>
</dbReference>
<evidence type="ECO:0000256" key="8">
    <source>
        <dbReference type="ARBA" id="ARBA00023136"/>
    </source>
</evidence>
<keyword evidence="8 9" id="KW-0472">Membrane</keyword>
<dbReference type="InterPro" id="IPR002524">
    <property type="entry name" value="Cation_efflux"/>
</dbReference>
<evidence type="ECO:0000256" key="5">
    <source>
        <dbReference type="ARBA" id="ARBA00022906"/>
    </source>
</evidence>
<feature type="transmembrane region" description="Helical" evidence="9">
    <location>
        <begin position="367"/>
        <end position="388"/>
    </location>
</feature>
<feature type="transmembrane region" description="Helical" evidence="9">
    <location>
        <begin position="117"/>
        <end position="140"/>
    </location>
</feature>
<keyword evidence="3" id="KW-0813">Transport</keyword>
<evidence type="ECO:0000256" key="9">
    <source>
        <dbReference type="SAM" id="Phobius"/>
    </source>
</evidence>
<dbReference type="Pfam" id="PF01545">
    <property type="entry name" value="Cation_efflux"/>
    <property type="match status" value="1"/>
</dbReference>
<evidence type="ECO:0000256" key="4">
    <source>
        <dbReference type="ARBA" id="ARBA00022692"/>
    </source>
</evidence>
<dbReference type="SUPFAM" id="SSF161111">
    <property type="entry name" value="Cation efflux protein transmembrane domain-like"/>
    <property type="match status" value="1"/>
</dbReference>
<organism evidence="12 13">
    <name type="scientific">Reticulomyxa filosa</name>
    <dbReference type="NCBI Taxonomy" id="46433"/>
    <lineage>
        <taxon>Eukaryota</taxon>
        <taxon>Sar</taxon>
        <taxon>Rhizaria</taxon>
        <taxon>Retaria</taxon>
        <taxon>Foraminifera</taxon>
        <taxon>Monothalamids</taxon>
        <taxon>Reticulomyxidae</taxon>
        <taxon>Reticulomyxa</taxon>
    </lineage>
</organism>
<dbReference type="AlphaFoldDB" id="X6NRV0"/>
<keyword evidence="5" id="KW-0862">Zinc</keyword>
<evidence type="ECO:0000313" key="13">
    <source>
        <dbReference type="Proteomes" id="UP000023152"/>
    </source>
</evidence>
<accession>X6NRV0</accession>
<proteinExistence type="inferred from homology"/>
<keyword evidence="4 9" id="KW-0812">Transmembrane</keyword>
<comment type="similarity">
    <text evidence="2">Belongs to the cation diffusion facilitator (CDF) transporter (TC 2.A.4) family. SLC30A subfamily.</text>
</comment>
<dbReference type="EMBL" id="ASPP01006884">
    <property type="protein sequence ID" value="ETO28067.1"/>
    <property type="molecule type" value="Genomic_DNA"/>
</dbReference>
<keyword evidence="13" id="KW-1185">Reference proteome</keyword>
<feature type="domain" description="Cation efflux protein transmembrane" evidence="10">
    <location>
        <begin position="78"/>
        <end position="175"/>
    </location>
</feature>